<evidence type="ECO:0000259" key="7">
    <source>
        <dbReference type="Pfam" id="PF07715"/>
    </source>
</evidence>
<evidence type="ECO:0000256" key="3">
    <source>
        <dbReference type="ARBA" id="ARBA00022692"/>
    </source>
</evidence>
<evidence type="ECO:0000256" key="1">
    <source>
        <dbReference type="ARBA" id="ARBA00004571"/>
    </source>
</evidence>
<dbReference type="AlphaFoldDB" id="A0A381UUK3"/>
<dbReference type="GO" id="GO:0044718">
    <property type="term" value="P:siderophore transmembrane transport"/>
    <property type="evidence" value="ECO:0007669"/>
    <property type="project" value="TreeGrafter"/>
</dbReference>
<dbReference type="InterPro" id="IPR008969">
    <property type="entry name" value="CarboxyPept-like_regulatory"/>
</dbReference>
<keyword evidence="2" id="KW-0813">Transport</keyword>
<keyword evidence="3" id="KW-0812">Transmembrane</keyword>
<dbReference type="InterPro" id="IPR023997">
    <property type="entry name" value="TonB-dep_OMP_SusC/RagA_CS"/>
</dbReference>
<dbReference type="NCBIfam" id="TIGR04056">
    <property type="entry name" value="OMP_RagA_SusC"/>
    <property type="match status" value="1"/>
</dbReference>
<dbReference type="InterPro" id="IPR023996">
    <property type="entry name" value="TonB-dep_OMP_SusC/RagA"/>
</dbReference>
<dbReference type="Gene3D" id="2.60.40.1120">
    <property type="entry name" value="Carboxypeptidase-like, regulatory domain"/>
    <property type="match status" value="1"/>
</dbReference>
<dbReference type="Gene3D" id="2.170.130.10">
    <property type="entry name" value="TonB-dependent receptor, plug domain"/>
    <property type="match status" value="1"/>
</dbReference>
<dbReference type="InterPro" id="IPR037066">
    <property type="entry name" value="Plug_dom_sf"/>
</dbReference>
<reference evidence="8" key="1">
    <citation type="submission" date="2018-05" db="EMBL/GenBank/DDBJ databases">
        <authorList>
            <person name="Lanie J.A."/>
            <person name="Ng W.-L."/>
            <person name="Kazmierczak K.M."/>
            <person name="Andrzejewski T.M."/>
            <person name="Davidsen T.M."/>
            <person name="Wayne K.J."/>
            <person name="Tettelin H."/>
            <person name="Glass J.I."/>
            <person name="Rusch D."/>
            <person name="Podicherti R."/>
            <person name="Tsui H.-C.T."/>
            <person name="Winkler M.E."/>
        </authorList>
    </citation>
    <scope>NUCLEOTIDE SEQUENCE</scope>
</reference>
<dbReference type="InterPro" id="IPR039426">
    <property type="entry name" value="TonB-dep_rcpt-like"/>
</dbReference>
<dbReference type="SUPFAM" id="SSF49464">
    <property type="entry name" value="Carboxypeptidase regulatory domain-like"/>
    <property type="match status" value="1"/>
</dbReference>
<protein>
    <recommendedName>
        <fullName evidence="7">TonB-dependent receptor plug domain-containing protein</fullName>
    </recommendedName>
</protein>
<evidence type="ECO:0000256" key="4">
    <source>
        <dbReference type="ARBA" id="ARBA00022729"/>
    </source>
</evidence>
<keyword evidence="6" id="KW-0998">Cell outer membrane</keyword>
<dbReference type="EMBL" id="UINC01007141">
    <property type="protein sequence ID" value="SVA31644.1"/>
    <property type="molecule type" value="Genomic_DNA"/>
</dbReference>
<evidence type="ECO:0000256" key="2">
    <source>
        <dbReference type="ARBA" id="ARBA00022448"/>
    </source>
</evidence>
<gene>
    <name evidence="8" type="ORF">METZ01_LOCUS84498</name>
</gene>
<name>A0A381UUK3_9ZZZZ</name>
<comment type="subcellular location">
    <subcellularLocation>
        <location evidence="1">Cell outer membrane</location>
        <topology evidence="1">Multi-pass membrane protein</topology>
    </subcellularLocation>
</comment>
<organism evidence="8">
    <name type="scientific">marine metagenome</name>
    <dbReference type="NCBI Taxonomy" id="408172"/>
    <lineage>
        <taxon>unclassified sequences</taxon>
        <taxon>metagenomes</taxon>
        <taxon>ecological metagenomes</taxon>
    </lineage>
</organism>
<accession>A0A381UUK3</accession>
<evidence type="ECO:0000313" key="8">
    <source>
        <dbReference type="EMBL" id="SVA31644.1"/>
    </source>
</evidence>
<dbReference type="PANTHER" id="PTHR30069">
    <property type="entry name" value="TONB-DEPENDENT OUTER MEMBRANE RECEPTOR"/>
    <property type="match status" value="1"/>
</dbReference>
<dbReference type="InterPro" id="IPR012910">
    <property type="entry name" value="Plug_dom"/>
</dbReference>
<sequence length="979" mass="105259">MKTGVIRMLINRILGRSLIILLVAGMGFAHSQTLSGKITDSETGEPLPGAQVFVKGTFVGTTTDVNGAYSLDVDGSVTVVIAYIGYKTQEVATSGGSGDFAMEPDVLRQDEVVVTGLVSTVKRRNAANAVASVSGDDLVNAPTQTLDQALSGQFAGVNIRRNSGAPGGGVNVNLRGQSTLTGSTQPLYVIDGVIVNNDANQSGIDVVTAATGAGSARPQGQPTNRIGDINPNDIESIEVLKGASAAAIYGAKASNGVIIIKTKRGRGGKTKFNFSTKTGQSSLLRKMGHRVFETYAEAEEQYGADVASLGNNASGSWAGNDFDYEEILYGETGQLTEHTLSAVGGDESTQFYLGGQYMDEGGIIKNTGYKKLSGRMNVDHRLSEKAKVSVSTNMIRSEADRGVTGNDNTNMTYGFSIGFTPSFIDIRDTDGDGVFPVNPTNPSNPLETAEYFVNNEVTHRALGSMTFDYNLFRASNMDLGFLAVAGADFYNQENEVFIPPFLQIESSKDEAGQSVMTTTDNLNTNLSLNLVHKMKMSGMNFNTTAGLQYETYDWNSVFVHATGMIPTQTNVDKASSQSVYHDRKKRQDRGQFFQEEVTVGDNLYVAFSMRGDVSSTMGDTETKEWYPKAAASYQLGEFAVFDNLKLRGAFGQTGNMPQSKAKYTTMSSSNIGGINGLVASSTRGNASIKPERTTEMEFGMDFSLMNGLASVEATMYQQDIEDLILLVDLPPSSGASYAWENGGEMTTNGMEFALGLNPTALVSVGGLDWNFHMTYYTNESEVTKLTVDPYNFGGFATFLGTYRIEEGYSPTAIVGSEMTDGKHDVLGDENPDYRISFRNSFSFGPVSLSFLIDRKEGGSAINLAQLIYDLGGTTVDYEENGGDRLANLGAVTAPYIESTSYTALRDLSMTYTLPSSMTEGFGVSYLQVGLSARNWWMTSEYTGLSPEVSQFGNEAVGGSVDTNPFPLSKSMYVTLSMGF</sequence>
<feature type="domain" description="TonB-dependent receptor plug" evidence="7">
    <location>
        <begin position="123"/>
        <end position="257"/>
    </location>
</feature>
<dbReference type="PANTHER" id="PTHR30069:SF29">
    <property type="entry name" value="HEMOGLOBIN AND HEMOGLOBIN-HAPTOGLOBIN-BINDING PROTEIN 1-RELATED"/>
    <property type="match status" value="1"/>
</dbReference>
<dbReference type="Pfam" id="PF13715">
    <property type="entry name" value="CarbopepD_reg_2"/>
    <property type="match status" value="1"/>
</dbReference>
<evidence type="ECO:0000256" key="6">
    <source>
        <dbReference type="ARBA" id="ARBA00023237"/>
    </source>
</evidence>
<dbReference type="PROSITE" id="PS52016">
    <property type="entry name" value="TONB_DEPENDENT_REC_3"/>
    <property type="match status" value="1"/>
</dbReference>
<dbReference type="Pfam" id="PF07715">
    <property type="entry name" value="Plug"/>
    <property type="match status" value="1"/>
</dbReference>
<dbReference type="Gene3D" id="2.40.170.20">
    <property type="entry name" value="TonB-dependent receptor, beta-barrel domain"/>
    <property type="match status" value="1"/>
</dbReference>
<dbReference type="SUPFAM" id="SSF56935">
    <property type="entry name" value="Porins"/>
    <property type="match status" value="1"/>
</dbReference>
<dbReference type="GO" id="GO:0009279">
    <property type="term" value="C:cell outer membrane"/>
    <property type="evidence" value="ECO:0007669"/>
    <property type="project" value="UniProtKB-SubCell"/>
</dbReference>
<evidence type="ECO:0000256" key="5">
    <source>
        <dbReference type="ARBA" id="ARBA00023136"/>
    </source>
</evidence>
<dbReference type="InterPro" id="IPR036942">
    <property type="entry name" value="Beta-barrel_TonB_sf"/>
</dbReference>
<keyword evidence="4" id="KW-0732">Signal</keyword>
<keyword evidence="5" id="KW-0472">Membrane</keyword>
<dbReference type="NCBIfam" id="TIGR04057">
    <property type="entry name" value="SusC_RagA_signa"/>
    <property type="match status" value="1"/>
</dbReference>
<proteinExistence type="predicted"/>
<dbReference type="GO" id="GO:0015344">
    <property type="term" value="F:siderophore uptake transmembrane transporter activity"/>
    <property type="evidence" value="ECO:0007669"/>
    <property type="project" value="TreeGrafter"/>
</dbReference>